<dbReference type="RefSeq" id="WP_263061829.1">
    <property type="nucleotide sequence ID" value="NZ_JAOUSE010000031.1"/>
</dbReference>
<keyword evidence="3" id="KW-0808">Transferase</keyword>
<reference evidence="3 4" key="1">
    <citation type="submission" date="2022-10" db="EMBL/GenBank/DDBJ databases">
        <title>Description of Fervidibacillus gen. nov. in the family Fervidibacillaceae fam. nov. with two species, Fervidibacillus albus sp. nov., and Fervidibacillus halotolerans sp. nov., isolated from tidal flat sediments.</title>
        <authorList>
            <person name="Kwon K.K."/>
            <person name="Yang S.-H."/>
        </authorList>
    </citation>
    <scope>NUCLEOTIDE SEQUENCE [LARGE SCALE GENOMIC DNA]</scope>
    <source>
        <strain evidence="3 4">DSM 23332</strain>
    </source>
</reference>
<evidence type="ECO:0000313" key="3">
    <source>
        <dbReference type="EMBL" id="MCU9594835.1"/>
    </source>
</evidence>
<dbReference type="EMBL" id="JAOUSE010000031">
    <property type="protein sequence ID" value="MCU9594835.1"/>
    <property type="molecule type" value="Genomic_DNA"/>
</dbReference>
<comment type="caution">
    <text evidence="3">The sequence shown here is derived from an EMBL/GenBank/DDBJ whole genome shotgun (WGS) entry which is preliminary data.</text>
</comment>
<protein>
    <submittedName>
        <fullName evidence="3">Glycosyltransferase</fullName>
        <ecNumber evidence="3">2.4.-.-</ecNumber>
    </submittedName>
</protein>
<dbReference type="SUPFAM" id="SSF53448">
    <property type="entry name" value="Nucleotide-diphospho-sugar transferases"/>
    <property type="match status" value="1"/>
</dbReference>
<dbReference type="InterPro" id="IPR001173">
    <property type="entry name" value="Glyco_trans_2-like"/>
</dbReference>
<dbReference type="PANTHER" id="PTHR22916">
    <property type="entry name" value="GLYCOSYLTRANSFERASE"/>
    <property type="match status" value="1"/>
</dbReference>
<evidence type="ECO:0000313" key="4">
    <source>
        <dbReference type="Proteomes" id="UP001208656"/>
    </source>
</evidence>
<dbReference type="PANTHER" id="PTHR22916:SF3">
    <property type="entry name" value="UDP-GLCNAC:BETAGAL BETA-1,3-N-ACETYLGLUCOSAMINYLTRANSFERASE-LIKE PROTEIN 1"/>
    <property type="match status" value="1"/>
</dbReference>
<accession>A0ABT2WGL1</accession>
<evidence type="ECO:0000259" key="2">
    <source>
        <dbReference type="Pfam" id="PF00535"/>
    </source>
</evidence>
<keyword evidence="3" id="KW-0328">Glycosyltransferase</keyword>
<feature type="domain" description="Glycosyltransferase 2-like" evidence="2">
    <location>
        <begin position="6"/>
        <end position="163"/>
    </location>
</feature>
<organism evidence="3 4">
    <name type="scientific">Pallidibacillus thermolactis</name>
    <dbReference type="NCBI Taxonomy" id="251051"/>
    <lineage>
        <taxon>Bacteria</taxon>
        <taxon>Bacillati</taxon>
        <taxon>Bacillota</taxon>
        <taxon>Bacilli</taxon>
        <taxon>Bacillales</taxon>
        <taxon>Bacillaceae</taxon>
        <taxon>Pallidibacillus</taxon>
    </lineage>
</organism>
<evidence type="ECO:0000256" key="1">
    <source>
        <dbReference type="ARBA" id="ARBA00006739"/>
    </source>
</evidence>
<name>A0ABT2WGL1_9BACI</name>
<dbReference type="EC" id="2.4.-.-" evidence="3"/>
<dbReference type="Proteomes" id="UP001208656">
    <property type="component" value="Unassembled WGS sequence"/>
</dbReference>
<gene>
    <name evidence="3" type="ORF">OEV82_10345</name>
</gene>
<keyword evidence="4" id="KW-1185">Reference proteome</keyword>
<sequence>MKPKVSIIIPFYNCSFVAEAIDSALKQSYPNKEVIVVNDGSTRYLDKLHPYLDKIQLIEKDNGGTASALNTGIKQAKGEYIAWLSSDDIYLPEKINIQIDWMEKHGYKISFTPFYIVDENKNILYEPIKIKFHSQTQLKKILRKKNLFNGSTAIIHQDVFSKVGLFNENLLYTQDYEFWLRASKYFSIGIIERPTILYRMHEEMGSKKYAAEVQEELNVMKQNYIY</sequence>
<proteinExistence type="inferred from homology"/>
<comment type="similarity">
    <text evidence="1">Belongs to the glycosyltransferase 2 family.</text>
</comment>
<dbReference type="Pfam" id="PF00535">
    <property type="entry name" value="Glycos_transf_2"/>
    <property type="match status" value="1"/>
</dbReference>
<dbReference type="Gene3D" id="3.90.550.10">
    <property type="entry name" value="Spore Coat Polysaccharide Biosynthesis Protein SpsA, Chain A"/>
    <property type="match status" value="1"/>
</dbReference>
<dbReference type="GO" id="GO:0016757">
    <property type="term" value="F:glycosyltransferase activity"/>
    <property type="evidence" value="ECO:0007669"/>
    <property type="project" value="UniProtKB-KW"/>
</dbReference>
<dbReference type="InterPro" id="IPR029044">
    <property type="entry name" value="Nucleotide-diphossugar_trans"/>
</dbReference>